<comment type="caution">
    <text evidence="5">The sequence shown here is derived from an EMBL/GenBank/DDBJ whole genome shotgun (WGS) entry which is preliminary data.</text>
</comment>
<gene>
    <name evidence="5" type="ORF">V6N11_024555</name>
</gene>
<dbReference type="InterPro" id="IPR051861">
    <property type="entry name" value="NET_actin-binding_domain"/>
</dbReference>
<keyword evidence="1 3" id="KW-0175">Coiled coil</keyword>
<name>A0ABR2QMH2_9ROSI</name>
<accession>A0ABR2QMH2</accession>
<dbReference type="Proteomes" id="UP001396334">
    <property type="component" value="Unassembled WGS sequence"/>
</dbReference>
<dbReference type="PANTHER" id="PTHR32258">
    <property type="entry name" value="PROTEIN NETWORKED 4A"/>
    <property type="match status" value="1"/>
</dbReference>
<dbReference type="PANTHER" id="PTHR32258:SF28">
    <property type="entry name" value="PROTEIN NETWORKED 3A-RELATED"/>
    <property type="match status" value="1"/>
</dbReference>
<evidence type="ECO:0000259" key="4">
    <source>
        <dbReference type="PROSITE" id="PS51774"/>
    </source>
</evidence>
<comment type="similarity">
    <text evidence="2">Belongs to the NET family.</text>
</comment>
<evidence type="ECO:0000313" key="6">
    <source>
        <dbReference type="Proteomes" id="UP001396334"/>
    </source>
</evidence>
<feature type="domain" description="NAB" evidence="4">
    <location>
        <begin position="106"/>
        <end position="188"/>
    </location>
</feature>
<organism evidence="5 6">
    <name type="scientific">Hibiscus sabdariffa</name>
    <name type="common">roselle</name>
    <dbReference type="NCBI Taxonomy" id="183260"/>
    <lineage>
        <taxon>Eukaryota</taxon>
        <taxon>Viridiplantae</taxon>
        <taxon>Streptophyta</taxon>
        <taxon>Embryophyta</taxon>
        <taxon>Tracheophyta</taxon>
        <taxon>Spermatophyta</taxon>
        <taxon>Magnoliopsida</taxon>
        <taxon>eudicotyledons</taxon>
        <taxon>Gunneridae</taxon>
        <taxon>Pentapetalae</taxon>
        <taxon>rosids</taxon>
        <taxon>malvids</taxon>
        <taxon>Malvales</taxon>
        <taxon>Malvaceae</taxon>
        <taxon>Malvoideae</taxon>
        <taxon>Hibiscus</taxon>
    </lineage>
</organism>
<reference evidence="5 6" key="1">
    <citation type="journal article" date="2024" name="G3 (Bethesda)">
        <title>Genome assembly of Hibiscus sabdariffa L. provides insights into metabolisms of medicinal natural products.</title>
        <authorList>
            <person name="Kim T."/>
        </authorList>
    </citation>
    <scope>NUCLEOTIDE SEQUENCE [LARGE SCALE GENOMIC DNA]</scope>
    <source>
        <strain evidence="5">TK-2024</strain>
        <tissue evidence="5">Old leaves</tissue>
    </source>
</reference>
<dbReference type="EMBL" id="JBBPBN010000035">
    <property type="protein sequence ID" value="KAK9001857.1"/>
    <property type="molecule type" value="Genomic_DNA"/>
</dbReference>
<protein>
    <recommendedName>
        <fullName evidence="4">NAB domain-containing protein</fullName>
    </recommendedName>
</protein>
<keyword evidence="6" id="KW-1185">Reference proteome</keyword>
<dbReference type="InterPro" id="IPR011684">
    <property type="entry name" value="NAB"/>
</dbReference>
<evidence type="ECO:0000256" key="3">
    <source>
        <dbReference type="SAM" id="Coils"/>
    </source>
</evidence>
<evidence type="ECO:0000256" key="1">
    <source>
        <dbReference type="ARBA" id="ARBA00023054"/>
    </source>
</evidence>
<evidence type="ECO:0000256" key="2">
    <source>
        <dbReference type="ARBA" id="ARBA00038006"/>
    </source>
</evidence>
<evidence type="ECO:0000313" key="5">
    <source>
        <dbReference type="EMBL" id="KAK9001857.1"/>
    </source>
</evidence>
<proteinExistence type="inferred from homology"/>
<dbReference type="PROSITE" id="PS51774">
    <property type="entry name" value="NAB"/>
    <property type="match status" value="1"/>
</dbReference>
<dbReference type="Pfam" id="PF07765">
    <property type="entry name" value="KIP1"/>
    <property type="match status" value="1"/>
</dbReference>
<sequence>MDYYSTVFICRTGSEAPKAEQKKATRQIKERSLSVSCNGIFSLLDASILDMILDMEVPAFFPYKSLFFLCRFSLLAGFNNFHASTSPCKEETREEVVQMMSKVENSRWWWFDSHHDGSKRSQWLQSALSELDNKTKAMLKLIEEDADSFAKRAEMYYKKRPELISLVEDFYRSHRSLAERYDQIKSDPETRLVATLGSPFASMMCHSEKAMNFMDKTYDSNTESLDSDDYAESEVDDPEHYEVADEVEYLGQEDTYVACTVTKGGHIDNEDRNLLAPKVRQEAPTKVFDDEVMKLREEIERLKEENKAQKARLIEKDEEKKEVIRQLSLAVQVLKDENSKLKKSIAKAPSPRKWSPLDFNKVKGGLFGMLFHGSPKSGPSVVAL</sequence>
<feature type="coiled-coil region" evidence="3">
    <location>
        <begin position="285"/>
        <end position="344"/>
    </location>
</feature>